<accession>A0A7S3QUT3</accession>
<organism evidence="16">
    <name type="scientific">Dunaliella tertiolecta</name>
    <name type="common">Green alga</name>
    <dbReference type="NCBI Taxonomy" id="3047"/>
    <lineage>
        <taxon>Eukaryota</taxon>
        <taxon>Viridiplantae</taxon>
        <taxon>Chlorophyta</taxon>
        <taxon>core chlorophytes</taxon>
        <taxon>Chlorophyceae</taxon>
        <taxon>CS clade</taxon>
        <taxon>Chlamydomonadales</taxon>
        <taxon>Dunaliellaceae</taxon>
        <taxon>Dunaliella</taxon>
    </lineage>
</organism>
<dbReference type="GO" id="GO:0005504">
    <property type="term" value="F:fatty acid binding"/>
    <property type="evidence" value="ECO:0007669"/>
    <property type="project" value="TreeGrafter"/>
</dbReference>
<keyword evidence="4 10" id="KW-0285">Flavoprotein</keyword>
<dbReference type="InterPro" id="IPR002655">
    <property type="entry name" value="Acyl-CoA_oxidase_C"/>
</dbReference>
<evidence type="ECO:0000256" key="9">
    <source>
        <dbReference type="ARBA" id="ARBA00023140"/>
    </source>
</evidence>
<evidence type="ECO:0000256" key="12">
    <source>
        <dbReference type="PIRSR" id="PIRSR000168-2"/>
    </source>
</evidence>
<dbReference type="Pfam" id="PF01756">
    <property type="entry name" value="ACOX"/>
    <property type="match status" value="1"/>
</dbReference>
<dbReference type="PANTHER" id="PTHR10909:SF382">
    <property type="entry name" value="ACYL-COENZYME A OXIDASE"/>
    <property type="match status" value="1"/>
</dbReference>
<evidence type="ECO:0000256" key="4">
    <source>
        <dbReference type="ARBA" id="ARBA00022630"/>
    </source>
</evidence>
<proteinExistence type="inferred from homology"/>
<dbReference type="Gene3D" id="1.20.140.10">
    <property type="entry name" value="Butyryl-CoA Dehydrogenase, subunit A, domain 3"/>
    <property type="match status" value="2"/>
</dbReference>
<feature type="domain" description="Acyl-CoA oxidase C-alpha1" evidence="15">
    <location>
        <begin position="298"/>
        <end position="458"/>
    </location>
</feature>
<dbReference type="SUPFAM" id="SSF56645">
    <property type="entry name" value="Acyl-CoA dehydrogenase NM domain-like"/>
    <property type="match status" value="1"/>
</dbReference>
<protein>
    <recommendedName>
        <fullName evidence="10">Acyl-coenzyme A oxidase</fullName>
    </recommendedName>
</protein>
<feature type="domain" description="Acyl-CoA oxidase C-terminal" evidence="13">
    <location>
        <begin position="494"/>
        <end position="639"/>
    </location>
</feature>
<dbReference type="InterPro" id="IPR009100">
    <property type="entry name" value="AcylCoA_DH/oxidase_NM_dom_sf"/>
</dbReference>
<comment type="similarity">
    <text evidence="3 10">Belongs to the acyl-CoA oxidase family.</text>
</comment>
<feature type="active site" description="Proton acceptor" evidence="11">
    <location>
        <position position="443"/>
    </location>
</feature>
<evidence type="ECO:0000256" key="7">
    <source>
        <dbReference type="ARBA" id="ARBA00023002"/>
    </source>
</evidence>
<keyword evidence="6" id="KW-0276">Fatty acid metabolism</keyword>
<dbReference type="InterPro" id="IPR006091">
    <property type="entry name" value="Acyl-CoA_Oxase/DH_mid-dom"/>
</dbReference>
<dbReference type="FunFam" id="1.20.140.10:FF:000010">
    <property type="entry name" value="Acyl-coenzyme A oxidase"/>
    <property type="match status" value="1"/>
</dbReference>
<dbReference type="InterPro" id="IPR036250">
    <property type="entry name" value="AcylCo_DH-like_C"/>
</dbReference>
<dbReference type="InterPro" id="IPR055060">
    <property type="entry name" value="ACOX_C_alpha1"/>
</dbReference>
<dbReference type="EMBL" id="HBIP01014757">
    <property type="protein sequence ID" value="CAE0493515.1"/>
    <property type="molecule type" value="Transcribed_RNA"/>
</dbReference>
<keyword evidence="7" id="KW-0560">Oxidoreductase</keyword>
<evidence type="ECO:0000256" key="1">
    <source>
        <dbReference type="ARBA" id="ARBA00001974"/>
    </source>
</evidence>
<reference evidence="16" key="1">
    <citation type="submission" date="2021-01" db="EMBL/GenBank/DDBJ databases">
        <authorList>
            <person name="Corre E."/>
            <person name="Pelletier E."/>
            <person name="Niang G."/>
            <person name="Scheremetjew M."/>
            <person name="Finn R."/>
            <person name="Kale V."/>
            <person name="Holt S."/>
            <person name="Cochrane G."/>
            <person name="Meng A."/>
            <person name="Brown T."/>
            <person name="Cohen L."/>
        </authorList>
    </citation>
    <scope>NUCLEOTIDE SEQUENCE</scope>
    <source>
        <strain evidence="16">CCMP1320</strain>
    </source>
</reference>
<evidence type="ECO:0000256" key="3">
    <source>
        <dbReference type="ARBA" id="ARBA00006288"/>
    </source>
</evidence>
<evidence type="ECO:0000256" key="2">
    <source>
        <dbReference type="ARBA" id="ARBA00004275"/>
    </source>
</evidence>
<keyword evidence="8" id="KW-0443">Lipid metabolism</keyword>
<evidence type="ECO:0000256" key="6">
    <source>
        <dbReference type="ARBA" id="ARBA00022832"/>
    </source>
</evidence>
<evidence type="ECO:0000256" key="10">
    <source>
        <dbReference type="PIRNR" id="PIRNR000168"/>
    </source>
</evidence>
<dbReference type="GO" id="GO:0055088">
    <property type="term" value="P:lipid homeostasis"/>
    <property type="evidence" value="ECO:0007669"/>
    <property type="project" value="TreeGrafter"/>
</dbReference>
<dbReference type="GO" id="GO:0033540">
    <property type="term" value="P:fatty acid beta-oxidation using acyl-CoA oxidase"/>
    <property type="evidence" value="ECO:0007669"/>
    <property type="project" value="TreeGrafter"/>
</dbReference>
<dbReference type="Gene3D" id="2.40.110.10">
    <property type="entry name" value="Butyryl-CoA Dehydrogenase, subunit A, domain 2"/>
    <property type="match status" value="1"/>
</dbReference>
<comment type="subcellular location">
    <subcellularLocation>
        <location evidence="2">Peroxisome</location>
    </subcellularLocation>
</comment>
<name>A0A7S3QUT3_DUNTE</name>
<evidence type="ECO:0000259" key="13">
    <source>
        <dbReference type="Pfam" id="PF01756"/>
    </source>
</evidence>
<dbReference type="PANTHER" id="PTHR10909">
    <property type="entry name" value="ELECTRON TRANSPORT OXIDOREDUCTASE"/>
    <property type="match status" value="1"/>
</dbReference>
<evidence type="ECO:0000256" key="11">
    <source>
        <dbReference type="PIRSR" id="PIRSR000168-1"/>
    </source>
</evidence>
<dbReference type="Pfam" id="PF02770">
    <property type="entry name" value="Acyl-CoA_dh_M"/>
    <property type="match status" value="1"/>
</dbReference>
<feature type="domain" description="Acyl-CoA oxidase/dehydrogenase middle" evidence="14">
    <location>
        <begin position="151"/>
        <end position="260"/>
    </location>
</feature>
<evidence type="ECO:0000256" key="5">
    <source>
        <dbReference type="ARBA" id="ARBA00022827"/>
    </source>
</evidence>
<evidence type="ECO:0000259" key="14">
    <source>
        <dbReference type="Pfam" id="PF02770"/>
    </source>
</evidence>
<comment type="cofactor">
    <cofactor evidence="1">
        <name>FAD</name>
        <dbReference type="ChEBI" id="CHEBI:57692"/>
    </cofactor>
</comment>
<dbReference type="Pfam" id="PF22924">
    <property type="entry name" value="ACOX_C_alpha1"/>
    <property type="match status" value="1"/>
</dbReference>
<evidence type="ECO:0000259" key="15">
    <source>
        <dbReference type="Pfam" id="PF22924"/>
    </source>
</evidence>
<keyword evidence="9" id="KW-0576">Peroxisome</keyword>
<dbReference type="FunFam" id="2.40.110.10:FF:000005">
    <property type="entry name" value="Acyl-coenzyme A oxidase"/>
    <property type="match status" value="1"/>
</dbReference>
<dbReference type="PIRSF" id="PIRSF000168">
    <property type="entry name" value="Acyl-CoA_oxidase"/>
    <property type="match status" value="1"/>
</dbReference>
<evidence type="ECO:0000313" key="16">
    <source>
        <dbReference type="EMBL" id="CAE0493515.1"/>
    </source>
</evidence>
<gene>
    <name evidence="16" type="ORF">DTER00134_LOCUS8588</name>
</gene>
<feature type="binding site" evidence="12">
    <location>
        <position position="155"/>
    </location>
    <ligand>
        <name>FAD</name>
        <dbReference type="ChEBI" id="CHEBI:57692"/>
    </ligand>
</feature>
<dbReference type="AlphaFoldDB" id="A0A7S3QUT3"/>
<dbReference type="SUPFAM" id="SSF47203">
    <property type="entry name" value="Acyl-CoA dehydrogenase C-terminal domain-like"/>
    <property type="match status" value="2"/>
</dbReference>
<dbReference type="GO" id="GO:0005777">
    <property type="term" value="C:peroxisome"/>
    <property type="evidence" value="ECO:0007669"/>
    <property type="project" value="UniProtKB-SubCell"/>
</dbReference>
<dbReference type="GO" id="GO:0071949">
    <property type="term" value="F:FAD binding"/>
    <property type="evidence" value="ECO:0007669"/>
    <property type="project" value="InterPro"/>
</dbReference>
<evidence type="ECO:0000256" key="8">
    <source>
        <dbReference type="ARBA" id="ARBA00023098"/>
    </source>
</evidence>
<dbReference type="InterPro" id="IPR012258">
    <property type="entry name" value="Acyl-CoA_oxidase"/>
</dbReference>
<dbReference type="GO" id="GO:0003997">
    <property type="term" value="F:acyl-CoA oxidase activity"/>
    <property type="evidence" value="ECO:0007669"/>
    <property type="project" value="InterPro"/>
</dbReference>
<sequence length="661" mass="72396">MDSHQRRLITLLGHFNVQRPVSSAPPPGFIPAQFQEILDHDNHTSREQMKEFMKDAIYMPRYDIELHEERELAYERLKRICLAGFASVVDFRHNPLRVFAAHEVAAFCDPSMSTKMTVQFNLFGGTVLKLGTKRHHDALIKGMDLFSDVGCFALTELGFGNNAVEMGTTATYDPSTQEFVVHTPNTLSQKYWITNGAVHAQWAVVFAQLICQGTNHGVHGLLVRIRDENMHPCKGVRIEDMGHKMGCNGVDNGKLWFDQVRVPRGALLDAFSQVEADGTFKSDIAKPRNRFLKVADQLLSGRLCIASMMQSGSKVALVIAFRYAASRLCVGPQGASDTPILNYQLQQRALVPLLARTVCLNLGLNYVKERWAAVSGFDPSAPSPDPKVATEVVVLCCAIKPLCSWNIEDTATTCRERCGGQGYLSVNRFGSLIGFAHAGMTAEGDNRVLMQKVAKELLGMAAWPEVASRLSAQASAQLPGMHDGGQQAVSTLQGLRALLGLREARMLQSLAEAMRGCTNEGFFDEWMKRRSDLVQATALAFAEREVLDASIRALDAPLPTGGKMAAGVREVLVSCVLLFGARCVENDLPWFMAQQLLPPKAGMGVPDCVRELVGRLGPYAQAAAEGFGIPDHLVAAPIAGDWETYNKVDNRGEMMGGFVSK</sequence>
<keyword evidence="5 10" id="KW-0274">FAD</keyword>
<dbReference type="InterPro" id="IPR046373">
    <property type="entry name" value="Acyl-CoA_Oxase/DH_mid-dom_sf"/>
</dbReference>